<evidence type="ECO:0000256" key="5">
    <source>
        <dbReference type="ARBA" id="ARBA00023125"/>
    </source>
</evidence>
<dbReference type="KEGG" id="dcr:108195989"/>
<keyword evidence="3 9" id="KW-0862">Zinc</keyword>
<name>A0A162B6Z0_DAUCS</name>
<keyword evidence="4 9" id="KW-0805">Transcription regulation</keyword>
<dbReference type="Pfam" id="PF02701">
    <property type="entry name" value="Zn_ribbon_Dof"/>
    <property type="match status" value="1"/>
</dbReference>
<keyword evidence="7 8" id="KW-0539">Nucleus</keyword>
<feature type="region of interest" description="Disordered" evidence="10">
    <location>
        <begin position="285"/>
        <end position="324"/>
    </location>
</feature>
<dbReference type="PROSITE" id="PS50884">
    <property type="entry name" value="ZF_DOF_2"/>
    <property type="match status" value="1"/>
</dbReference>
<dbReference type="STRING" id="79200.A0A162B6Z0"/>
<evidence type="ECO:0000256" key="7">
    <source>
        <dbReference type="ARBA" id="ARBA00023242"/>
    </source>
</evidence>
<evidence type="ECO:0000256" key="2">
    <source>
        <dbReference type="ARBA" id="ARBA00022771"/>
    </source>
</evidence>
<dbReference type="InterPro" id="IPR045174">
    <property type="entry name" value="Dof"/>
</dbReference>
<keyword evidence="6 9" id="KW-0804">Transcription</keyword>
<protein>
    <recommendedName>
        <fullName evidence="9">Dof zinc finger protein</fullName>
    </recommendedName>
</protein>
<evidence type="ECO:0000256" key="4">
    <source>
        <dbReference type="ARBA" id="ARBA00023015"/>
    </source>
</evidence>
<dbReference type="GO" id="GO:0003700">
    <property type="term" value="F:DNA-binding transcription factor activity"/>
    <property type="evidence" value="ECO:0007669"/>
    <property type="project" value="UniProtKB-UniRule"/>
</dbReference>
<dbReference type="GO" id="GO:0003677">
    <property type="term" value="F:DNA binding"/>
    <property type="evidence" value="ECO:0007669"/>
    <property type="project" value="UniProtKB-UniRule"/>
</dbReference>
<dbReference type="AlphaFoldDB" id="A0A162B6Z0"/>
<reference evidence="12" key="1">
    <citation type="journal article" date="2016" name="Nat. Genet.">
        <title>A high-quality carrot genome assembly provides new insights into carotenoid accumulation and asterid genome evolution.</title>
        <authorList>
            <person name="Iorizzo M."/>
            <person name="Ellison S."/>
            <person name="Senalik D."/>
            <person name="Zeng P."/>
            <person name="Satapoomin P."/>
            <person name="Huang J."/>
            <person name="Bowman M."/>
            <person name="Iovene M."/>
            <person name="Sanseverino W."/>
            <person name="Cavagnaro P."/>
            <person name="Yildiz M."/>
            <person name="Macko-Podgorni A."/>
            <person name="Moranska E."/>
            <person name="Grzebelus E."/>
            <person name="Grzebelus D."/>
            <person name="Ashrafi H."/>
            <person name="Zheng Z."/>
            <person name="Cheng S."/>
            <person name="Spooner D."/>
            <person name="Van Deynze A."/>
            <person name="Simon P."/>
        </authorList>
    </citation>
    <scope>NUCLEOTIDE SEQUENCE [LARGE SCALE GENOMIC DNA]</scope>
    <source>
        <tissue evidence="12">Leaf</tissue>
    </source>
</reference>
<feature type="compositionally biased region" description="Polar residues" evidence="10">
    <location>
        <begin position="309"/>
        <end position="324"/>
    </location>
</feature>
<feature type="compositionally biased region" description="Polar residues" evidence="10">
    <location>
        <begin position="1"/>
        <end position="21"/>
    </location>
</feature>
<dbReference type="PANTHER" id="PTHR31992">
    <property type="entry name" value="DOF ZINC FINGER PROTEIN DOF1.4-RELATED"/>
    <property type="match status" value="1"/>
</dbReference>
<dbReference type="OrthoDB" id="1927254at2759"/>
<comment type="function">
    <text evidence="9">Transcription factor that binds specifically to a 5'-AA[AG]G-3' consensus core sequence.</text>
</comment>
<dbReference type="PANTHER" id="PTHR31992:SF313">
    <property type="entry name" value="DOF ZINC FINGER PROTEIN DOF5.7"/>
    <property type="match status" value="1"/>
</dbReference>
<evidence type="ECO:0000256" key="8">
    <source>
        <dbReference type="PROSITE-ProRule" id="PRU00071"/>
    </source>
</evidence>
<sequence length="342" mass="37257">MMSQDNLNPNPPDDSSGNSQKGACRPAEAPRCPRCDSPNTKFCYYNNYSLSQPRYFCKTCRRYWTKGGALRNIPIGGGCRKNKKMSSKSCSRFASDSMDSGGSSSYLDHLGGFKFSNIGLSSGMNFQTLDTNLPRTFSPVQQYQQLSTNSSFGNFSRTLSSPCFSLENQTGSSSGSGFMGLNFPLSSSGIKQVHGSAQLLQDHDLDIKNNDVVASSIESLSSINQDLHWKLQQQRLGMMMFSEENSITDQKEGLGNTSVIMPPKPQPILFENLEISSRVKDHDVHQAVGGSGSGSGTSGTEWLLDHNSNHSLGNAAQTNSSNTGINGMNQAWGNFYQYTPLP</sequence>
<accession>A0A162B6Z0</accession>
<dbReference type="GO" id="GO:0008270">
    <property type="term" value="F:zinc ion binding"/>
    <property type="evidence" value="ECO:0007669"/>
    <property type="project" value="UniProtKB-KW"/>
</dbReference>
<evidence type="ECO:0000259" key="11">
    <source>
        <dbReference type="PROSITE" id="PS50884"/>
    </source>
</evidence>
<dbReference type="GO" id="GO:0005634">
    <property type="term" value="C:nucleus"/>
    <property type="evidence" value="ECO:0007669"/>
    <property type="project" value="UniProtKB-SubCell"/>
</dbReference>
<dbReference type="EMBL" id="LNRQ01000001">
    <property type="protein sequence ID" value="KZN10783.1"/>
    <property type="molecule type" value="Genomic_DNA"/>
</dbReference>
<keyword evidence="2 8" id="KW-0863">Zinc-finger</keyword>
<comment type="caution">
    <text evidence="12">The sequence shown here is derived from an EMBL/GenBank/DDBJ whole genome shotgun (WGS) entry which is preliminary data.</text>
</comment>
<comment type="subcellular location">
    <subcellularLocation>
        <location evidence="8 9">Nucleus</location>
    </subcellularLocation>
</comment>
<proteinExistence type="predicted"/>
<dbReference type="InterPro" id="IPR003851">
    <property type="entry name" value="Znf_Dof"/>
</dbReference>
<dbReference type="PROSITE" id="PS01361">
    <property type="entry name" value="ZF_DOF_1"/>
    <property type="match status" value="1"/>
</dbReference>
<evidence type="ECO:0000256" key="3">
    <source>
        <dbReference type="ARBA" id="ARBA00022833"/>
    </source>
</evidence>
<evidence type="ECO:0000256" key="9">
    <source>
        <dbReference type="RuleBase" id="RU369094"/>
    </source>
</evidence>
<evidence type="ECO:0000313" key="12">
    <source>
        <dbReference type="EMBL" id="KZN10783.1"/>
    </source>
</evidence>
<feature type="domain" description="Dof-type" evidence="11">
    <location>
        <begin position="30"/>
        <end position="84"/>
    </location>
</feature>
<evidence type="ECO:0000256" key="6">
    <source>
        <dbReference type="ARBA" id="ARBA00023163"/>
    </source>
</evidence>
<feature type="region of interest" description="Disordered" evidence="10">
    <location>
        <begin position="1"/>
        <end position="24"/>
    </location>
</feature>
<evidence type="ECO:0000256" key="1">
    <source>
        <dbReference type="ARBA" id="ARBA00022723"/>
    </source>
</evidence>
<organism evidence="12">
    <name type="scientific">Daucus carota subsp. sativus</name>
    <name type="common">Carrot</name>
    <dbReference type="NCBI Taxonomy" id="79200"/>
    <lineage>
        <taxon>Eukaryota</taxon>
        <taxon>Viridiplantae</taxon>
        <taxon>Streptophyta</taxon>
        <taxon>Embryophyta</taxon>
        <taxon>Tracheophyta</taxon>
        <taxon>Spermatophyta</taxon>
        <taxon>Magnoliopsida</taxon>
        <taxon>eudicotyledons</taxon>
        <taxon>Gunneridae</taxon>
        <taxon>Pentapetalae</taxon>
        <taxon>asterids</taxon>
        <taxon>campanulids</taxon>
        <taxon>Apiales</taxon>
        <taxon>Apiaceae</taxon>
        <taxon>Apioideae</taxon>
        <taxon>Scandiceae</taxon>
        <taxon>Daucinae</taxon>
        <taxon>Daucus</taxon>
        <taxon>Daucus sect. Daucus</taxon>
    </lineage>
</organism>
<dbReference type="Gramene" id="KZN10783">
    <property type="protein sequence ID" value="KZN10783"/>
    <property type="gene ID" value="DCAR_003439"/>
</dbReference>
<evidence type="ECO:0000256" key="10">
    <source>
        <dbReference type="SAM" id="MobiDB-lite"/>
    </source>
</evidence>
<dbReference type="Gene3D" id="1.20.200.10">
    <property type="entry name" value="Fumarase/aspartase (Central domain)"/>
    <property type="match status" value="1"/>
</dbReference>
<gene>
    <name evidence="12" type="ORF">DCAR_003439</name>
</gene>
<keyword evidence="5 8" id="KW-0238">DNA-binding</keyword>
<keyword evidence="1 9" id="KW-0479">Metal-binding</keyword>